<dbReference type="Pfam" id="PF01061">
    <property type="entry name" value="ABC2_membrane"/>
    <property type="match status" value="2"/>
</dbReference>
<evidence type="ECO:0000256" key="9">
    <source>
        <dbReference type="SAM" id="Phobius"/>
    </source>
</evidence>
<feature type="domain" description="ABC transporter" evidence="10">
    <location>
        <begin position="63"/>
        <end position="309"/>
    </location>
</feature>
<feature type="transmembrane region" description="Helical" evidence="9">
    <location>
        <begin position="1247"/>
        <end position="1267"/>
    </location>
</feature>
<reference evidence="13" key="2">
    <citation type="submission" date="2020-04" db="EMBL/GenBank/DDBJ databases">
        <authorList>
            <consortium name="NCBI Genome Project"/>
        </authorList>
    </citation>
    <scope>NUCLEOTIDE SEQUENCE</scope>
    <source>
        <strain evidence="13">CBS 304.34</strain>
    </source>
</reference>
<evidence type="ECO:0000259" key="10">
    <source>
        <dbReference type="PROSITE" id="PS50893"/>
    </source>
</evidence>
<dbReference type="InterPro" id="IPR010929">
    <property type="entry name" value="PDR_CDR_ABC"/>
</dbReference>
<feature type="transmembrane region" description="Helical" evidence="9">
    <location>
        <begin position="563"/>
        <end position="591"/>
    </location>
</feature>
<dbReference type="SUPFAM" id="SSF52540">
    <property type="entry name" value="P-loop containing nucleoside triphosphate hydrolases"/>
    <property type="match status" value="2"/>
</dbReference>
<feature type="transmembrane region" description="Helical" evidence="9">
    <location>
        <begin position="420"/>
        <end position="441"/>
    </location>
</feature>
<evidence type="ECO:0000256" key="1">
    <source>
        <dbReference type="ARBA" id="ARBA00004141"/>
    </source>
</evidence>
<protein>
    <recommendedName>
        <fullName evidence="10">ABC transporter domain-containing protein</fullName>
    </recommendedName>
</protein>
<dbReference type="RefSeq" id="XP_033572311.1">
    <property type="nucleotide sequence ID" value="XM_033724538.1"/>
</dbReference>
<comment type="subcellular location">
    <subcellularLocation>
        <location evidence="1">Membrane</location>
        <topology evidence="1">Multi-pass membrane protein</topology>
    </subcellularLocation>
</comment>
<organism evidence="11">
    <name type="scientific">Mytilinidion resinicola</name>
    <dbReference type="NCBI Taxonomy" id="574789"/>
    <lineage>
        <taxon>Eukaryota</taxon>
        <taxon>Fungi</taxon>
        <taxon>Dikarya</taxon>
        <taxon>Ascomycota</taxon>
        <taxon>Pezizomycotina</taxon>
        <taxon>Dothideomycetes</taxon>
        <taxon>Pleosporomycetidae</taxon>
        <taxon>Mytilinidiales</taxon>
        <taxon>Mytilinidiaceae</taxon>
        <taxon>Mytilinidion</taxon>
    </lineage>
</organism>
<dbReference type="CDD" id="cd03232">
    <property type="entry name" value="ABCG_PDR_domain2"/>
    <property type="match status" value="1"/>
</dbReference>
<keyword evidence="7 9" id="KW-1133">Transmembrane helix</keyword>
<dbReference type="PANTHER" id="PTHR19241">
    <property type="entry name" value="ATP-BINDING CASSETTE TRANSPORTER"/>
    <property type="match status" value="1"/>
</dbReference>
<evidence type="ECO:0000256" key="7">
    <source>
        <dbReference type="ARBA" id="ARBA00022989"/>
    </source>
</evidence>
<dbReference type="FunFam" id="3.40.50.300:FF:000054">
    <property type="entry name" value="ABC multidrug transporter atrF"/>
    <property type="match status" value="1"/>
</dbReference>
<name>A0A6A6YBX8_9PEZI</name>
<dbReference type="Gene3D" id="3.40.50.300">
    <property type="entry name" value="P-loop containing nucleotide triphosphate hydrolases"/>
    <property type="match status" value="2"/>
</dbReference>
<dbReference type="Pfam" id="PF00005">
    <property type="entry name" value="ABC_tran"/>
    <property type="match status" value="2"/>
</dbReference>
<reference evidence="13" key="3">
    <citation type="submission" date="2025-04" db="UniProtKB">
        <authorList>
            <consortium name="RefSeq"/>
        </authorList>
    </citation>
    <scope>IDENTIFICATION</scope>
    <source>
        <strain evidence="13">CBS 304.34</strain>
    </source>
</reference>
<keyword evidence="12" id="KW-1185">Reference proteome</keyword>
<dbReference type="PROSITE" id="PS50893">
    <property type="entry name" value="ABC_TRANSPORTER_2"/>
    <property type="match status" value="2"/>
</dbReference>
<evidence type="ECO:0000313" key="12">
    <source>
        <dbReference type="Proteomes" id="UP000504636"/>
    </source>
</evidence>
<dbReference type="EMBL" id="MU003710">
    <property type="protein sequence ID" value="KAF2805347.1"/>
    <property type="molecule type" value="Genomic_DNA"/>
</dbReference>
<evidence type="ECO:0000256" key="3">
    <source>
        <dbReference type="ARBA" id="ARBA00022448"/>
    </source>
</evidence>
<proteinExistence type="inferred from homology"/>
<keyword evidence="3" id="KW-0813">Transport</keyword>
<evidence type="ECO:0000256" key="8">
    <source>
        <dbReference type="ARBA" id="ARBA00023136"/>
    </source>
</evidence>
<feature type="transmembrane region" description="Helical" evidence="9">
    <location>
        <begin position="530"/>
        <end position="551"/>
    </location>
</feature>
<dbReference type="Proteomes" id="UP000504636">
    <property type="component" value="Unplaced"/>
</dbReference>
<dbReference type="GO" id="GO:0140359">
    <property type="term" value="F:ABC-type transporter activity"/>
    <property type="evidence" value="ECO:0007669"/>
    <property type="project" value="InterPro"/>
</dbReference>
<evidence type="ECO:0000256" key="6">
    <source>
        <dbReference type="ARBA" id="ARBA00022840"/>
    </source>
</evidence>
<feature type="transmembrane region" description="Helical" evidence="9">
    <location>
        <begin position="1167"/>
        <end position="1196"/>
    </location>
</feature>
<feature type="transmembrane region" description="Helical" evidence="9">
    <location>
        <begin position="1216"/>
        <end position="1240"/>
    </location>
</feature>
<dbReference type="InterPro" id="IPR034001">
    <property type="entry name" value="ABCG_PDR_1"/>
</dbReference>
<dbReference type="InterPro" id="IPR003439">
    <property type="entry name" value="ABC_transporter-like_ATP-bd"/>
</dbReference>
<dbReference type="InterPro" id="IPR027417">
    <property type="entry name" value="P-loop_NTPase"/>
</dbReference>
<dbReference type="InterPro" id="IPR003593">
    <property type="entry name" value="AAA+_ATPase"/>
</dbReference>
<keyword evidence="8 9" id="KW-0472">Membrane</keyword>
<keyword evidence="6" id="KW-0067">ATP-binding</keyword>
<reference evidence="11 13" key="1">
    <citation type="journal article" date="2020" name="Stud. Mycol.">
        <title>101 Dothideomycetes genomes: a test case for predicting lifestyles and emergence of pathogens.</title>
        <authorList>
            <person name="Haridas S."/>
            <person name="Albert R."/>
            <person name="Binder M."/>
            <person name="Bloem J."/>
            <person name="Labutti K."/>
            <person name="Salamov A."/>
            <person name="Andreopoulos B."/>
            <person name="Baker S."/>
            <person name="Barry K."/>
            <person name="Bills G."/>
            <person name="Bluhm B."/>
            <person name="Cannon C."/>
            <person name="Castanera R."/>
            <person name="Culley D."/>
            <person name="Daum C."/>
            <person name="Ezra D."/>
            <person name="Gonzalez J."/>
            <person name="Henrissat B."/>
            <person name="Kuo A."/>
            <person name="Liang C."/>
            <person name="Lipzen A."/>
            <person name="Lutzoni F."/>
            <person name="Magnuson J."/>
            <person name="Mondo S."/>
            <person name="Nolan M."/>
            <person name="Ohm R."/>
            <person name="Pangilinan J."/>
            <person name="Park H.-J."/>
            <person name="Ramirez L."/>
            <person name="Alfaro M."/>
            <person name="Sun H."/>
            <person name="Tritt A."/>
            <person name="Yoshinaga Y."/>
            <person name="Zwiers L.-H."/>
            <person name="Turgeon B."/>
            <person name="Goodwin S."/>
            <person name="Spatafora J."/>
            <person name="Crous P."/>
            <person name="Grigoriev I."/>
        </authorList>
    </citation>
    <scope>NUCLEOTIDE SEQUENCE</scope>
    <source>
        <strain evidence="11 13">CBS 304.34</strain>
    </source>
</reference>
<feature type="transmembrane region" description="Helical" evidence="9">
    <location>
        <begin position="453"/>
        <end position="475"/>
    </location>
</feature>
<feature type="domain" description="ABC transporter" evidence="10">
    <location>
        <begin position="759"/>
        <end position="1001"/>
    </location>
</feature>
<accession>A0A6A6YBX8</accession>
<dbReference type="SMART" id="SM00382">
    <property type="entry name" value="AAA"/>
    <property type="match status" value="2"/>
</dbReference>
<dbReference type="Pfam" id="PF19055">
    <property type="entry name" value="ABC2_membrane_7"/>
    <property type="match status" value="1"/>
</dbReference>
<evidence type="ECO:0000313" key="11">
    <source>
        <dbReference type="EMBL" id="KAF2805347.1"/>
    </source>
</evidence>
<dbReference type="GO" id="GO:0016020">
    <property type="term" value="C:membrane"/>
    <property type="evidence" value="ECO:0007669"/>
    <property type="project" value="UniProtKB-SubCell"/>
</dbReference>
<dbReference type="OrthoDB" id="245989at2759"/>
<evidence type="ECO:0000256" key="5">
    <source>
        <dbReference type="ARBA" id="ARBA00022741"/>
    </source>
</evidence>
<evidence type="ECO:0000313" key="13">
    <source>
        <dbReference type="RefSeq" id="XP_033572311.1"/>
    </source>
</evidence>
<sequence>MDTSSDTKGPLPLRQWLQRKQSCAQVQIGVAFRNLNVHGYLSAGQHQHQHTVASYLLAVPKYLLALAQHRAKTKVQILDDFLGLVQPGEILLVLGRPGSGCSTFLKAIAGDTHGIHVYDDTKINYQGLSYKQMHDSFKGECIYMAELDVHFPELTVGQTLAFAAMTREGDGFRKEGSQHISQNVVSLFSLGQSINTQVGNAMIRGVSGGEKKRTSIAEAFVSGGQIQCWDNSTRGLDSSTALQFIQLLRAATDALQSTVLMSIYQASELGLKLTLISIVTLLYEGRQIYFGLVTEAVEYFVNLGFIKPSRATTADFLTSLSNSAERFVREGYEDRVPRSAEEFATRWVHSPQARALREQIDVFNSVHPPTQTQLSDYYPQENAMQILKPHSSTYSISNYLQVVACISRGFLRLKMNYTPAVGALFGNTIIAIVTGSVFFNLADNTDSFQRRAVLLFFSIMINACTPAFEVLTMWAQRPIVEKHHQYAMYHPCIEGIANIFCDLPNKIATVVMFNIPIYFMANLRRTTSAWLTYLLFCFVTVVTMSMFFRMVGSLSKNNEQTMAPVAILILIFITYAGFVIPADYMVVWLGWLRWLNLVAYAYESLMINEFRERNFPCSSTIPAGPPYGGANDMQGATCAAVGANAGQSTVQGSSYIEVKYGYVTSHTWRNLGILLVMMVVFCTIHLLAAEYIPAQHSKGEILLFQKGHKGDRITGSDEEKTPITSFPLDQTWGEMLSIPAGHTHTPDHISTIQKQRAIFHWKNICYDIKTKEGSRRILTEVDGWVKPGTLTALMGATGAGKTTLLDVLACRTTVGVVTGDAFVDGKSRDASFQRKTGYVQQEDLHVASATVREALTFSALLRQPKTRTKTEKLDYVNTVLQMLNMEPYAHAVIGVAGEGLNVEQRKRLTIAIEIVARPELLLFLDEPTSGLDSQTAWSICMLLRKLAKNGQAILCTIHQPSSQLFQIFDRLLLLEKGGKTVYFGDIGTDASTLVNYFERNGAPRCGPKHNPAEWVLDVTSRKSRDKERALNYAWSDVWNNSPEKKDILCHIDELQAVQVDIGASPAAHDEYAAPIGQQLLLVQWRLAQEYWRTPTYLYSKLALCVGSAICTGFSFFTTTLDIQGLNNIIFAVFFLTNMFNTVDQQVIPRLTDNRDLFEARERRSKTYTWHVFVAANILIELFWQSFTAILVFVVWYFPIGLYKNGTPEFPAVERGGLVLCIIWMFCLFISTLSQAVGIAISHAETAVQIATLFSYLSMVFCGVIVAPKDLPGFWTFMYRVSPFTYFIDGVVIAGLADTSITCSNVETRNISLPVGFDGSCMEYLQPYLSMAGGVVENPNARADCQYCPISDTNSFLRGYGIEIEHPWRNFGFLSCYVVFNILATFGMYWVARVRARKGRQGM</sequence>
<dbReference type="GeneID" id="54465431"/>
<feature type="transmembrane region" description="Helical" evidence="9">
    <location>
        <begin position="671"/>
        <end position="692"/>
    </location>
</feature>
<gene>
    <name evidence="11 13" type="ORF">BDZ99DRAFT_511345</name>
</gene>
<feature type="transmembrane region" description="Helical" evidence="9">
    <location>
        <begin position="1370"/>
        <end position="1391"/>
    </location>
</feature>
<dbReference type="InterPro" id="IPR034003">
    <property type="entry name" value="ABCG_PDR_2"/>
</dbReference>
<evidence type="ECO:0000256" key="4">
    <source>
        <dbReference type="ARBA" id="ARBA00022692"/>
    </source>
</evidence>
<dbReference type="Pfam" id="PF06422">
    <property type="entry name" value="PDR_CDR"/>
    <property type="match status" value="1"/>
</dbReference>
<keyword evidence="4 9" id="KW-0812">Transmembrane</keyword>
<comment type="similarity">
    <text evidence="2">Belongs to the ABC transporter superfamily. ABCG family. PDR (TC 3.A.1.205) subfamily.</text>
</comment>
<dbReference type="InterPro" id="IPR043926">
    <property type="entry name" value="ABCG_dom"/>
</dbReference>
<dbReference type="CDD" id="cd03233">
    <property type="entry name" value="ABCG_PDR_domain1"/>
    <property type="match status" value="1"/>
</dbReference>
<dbReference type="GO" id="GO:0005524">
    <property type="term" value="F:ATP binding"/>
    <property type="evidence" value="ECO:0007669"/>
    <property type="project" value="UniProtKB-KW"/>
</dbReference>
<dbReference type="GO" id="GO:0016887">
    <property type="term" value="F:ATP hydrolysis activity"/>
    <property type="evidence" value="ECO:0007669"/>
    <property type="project" value="InterPro"/>
</dbReference>
<dbReference type="InterPro" id="IPR013525">
    <property type="entry name" value="ABC2_TM"/>
</dbReference>
<evidence type="ECO:0000256" key="2">
    <source>
        <dbReference type="ARBA" id="ARBA00006012"/>
    </source>
</evidence>
<keyword evidence="5" id="KW-0547">Nucleotide-binding</keyword>